<sequence length="341" mass="35847">MITTTSFVKRTFADGARVYADNVELLARVGLRRPVAYVTAGSVTLIAAAAIALAFEGMSTIPLLCLSLSLPGFAWGVRYLMRRPVSYVESLGYVLYCDVVITTGLFVVTTTGVAFLKLAWLVATASYVCVYHGRVAMSVQGAVMTLALAIAVTGGALRGDVSTGVLVTGAATLVLALLITGWVVYAGKKQFALHAASAAQLARLDELTGLLNRRGLTQDCRRWSGAMTVAVVDLDGFKQLNDTQGHAAGDELLRRVARGLQAAAGPDALVARLGGDEFAVVAERLPADLGERLFDPSETPVRASVGLARGIADGASMLGSLLEEADRAMYEAKRAHGSRVA</sequence>
<dbReference type="PROSITE" id="PS50887">
    <property type="entry name" value="GGDEF"/>
    <property type="match status" value="1"/>
</dbReference>
<dbReference type="Pfam" id="PF00990">
    <property type="entry name" value="GGDEF"/>
    <property type="match status" value="1"/>
</dbReference>
<feature type="transmembrane region" description="Helical" evidence="1">
    <location>
        <begin position="164"/>
        <end position="185"/>
    </location>
</feature>
<dbReference type="InterPro" id="IPR050469">
    <property type="entry name" value="Diguanylate_Cyclase"/>
</dbReference>
<feature type="transmembrane region" description="Helical" evidence="1">
    <location>
        <begin position="135"/>
        <end position="157"/>
    </location>
</feature>
<proteinExistence type="predicted"/>
<reference evidence="4" key="1">
    <citation type="submission" date="2016-10" db="EMBL/GenBank/DDBJ databases">
        <authorList>
            <person name="Varghese N."/>
            <person name="Submissions S."/>
        </authorList>
    </citation>
    <scope>NUCLEOTIDE SEQUENCE [LARGE SCALE GENOMIC DNA]</scope>
    <source>
        <strain evidence="4">DSM 44142</strain>
    </source>
</reference>
<dbReference type="Proteomes" id="UP000183053">
    <property type="component" value="Unassembled WGS sequence"/>
</dbReference>
<dbReference type="OrthoDB" id="23692at2"/>
<feature type="transmembrane region" description="Helical" evidence="1">
    <location>
        <begin position="93"/>
        <end position="115"/>
    </location>
</feature>
<feature type="transmembrane region" description="Helical" evidence="1">
    <location>
        <begin position="35"/>
        <end position="55"/>
    </location>
</feature>
<evidence type="ECO:0000259" key="2">
    <source>
        <dbReference type="PROSITE" id="PS50887"/>
    </source>
</evidence>
<evidence type="ECO:0000313" key="4">
    <source>
        <dbReference type="Proteomes" id="UP000183053"/>
    </source>
</evidence>
<dbReference type="InterPro" id="IPR029787">
    <property type="entry name" value="Nucleotide_cyclase"/>
</dbReference>
<dbReference type="RefSeq" id="WP_068528393.1">
    <property type="nucleotide sequence ID" value="NZ_FNLF01000002.1"/>
</dbReference>
<dbReference type="InterPro" id="IPR043128">
    <property type="entry name" value="Rev_trsase/Diguanyl_cyclase"/>
</dbReference>
<keyword evidence="1" id="KW-1133">Transmembrane helix</keyword>
<feature type="domain" description="GGDEF" evidence="2">
    <location>
        <begin position="225"/>
        <end position="341"/>
    </location>
</feature>
<evidence type="ECO:0000256" key="1">
    <source>
        <dbReference type="SAM" id="Phobius"/>
    </source>
</evidence>
<dbReference type="SUPFAM" id="SSF55073">
    <property type="entry name" value="Nucleotide cyclase"/>
    <property type="match status" value="1"/>
</dbReference>
<feature type="transmembrane region" description="Helical" evidence="1">
    <location>
        <begin position="61"/>
        <end position="81"/>
    </location>
</feature>
<dbReference type="GO" id="GO:0052621">
    <property type="term" value="F:diguanylate cyclase activity"/>
    <property type="evidence" value="ECO:0007669"/>
    <property type="project" value="TreeGrafter"/>
</dbReference>
<dbReference type="PANTHER" id="PTHR45138:SF9">
    <property type="entry name" value="DIGUANYLATE CYCLASE DGCM-RELATED"/>
    <property type="match status" value="1"/>
</dbReference>
<gene>
    <name evidence="3" type="ORF">SAMN04489765_3874</name>
</gene>
<dbReference type="InterPro" id="IPR000160">
    <property type="entry name" value="GGDEF_dom"/>
</dbReference>
<dbReference type="STRING" id="47312.SAMN04489765_3874"/>
<dbReference type="CDD" id="cd01949">
    <property type="entry name" value="GGDEF"/>
    <property type="match status" value="1"/>
</dbReference>
<evidence type="ECO:0000313" key="3">
    <source>
        <dbReference type="EMBL" id="SDR21242.1"/>
    </source>
</evidence>
<keyword evidence="4" id="KW-1185">Reference proteome</keyword>
<dbReference type="EMBL" id="FNLF01000002">
    <property type="protein sequence ID" value="SDR21242.1"/>
    <property type="molecule type" value="Genomic_DNA"/>
</dbReference>
<dbReference type="Gene3D" id="3.30.70.270">
    <property type="match status" value="1"/>
</dbReference>
<protein>
    <submittedName>
        <fullName evidence="3">Diguanylate cyclase (GGDEF) domain-containing protein</fullName>
    </submittedName>
</protein>
<dbReference type="NCBIfam" id="TIGR00254">
    <property type="entry name" value="GGDEF"/>
    <property type="match status" value="1"/>
</dbReference>
<keyword evidence="1" id="KW-0812">Transmembrane</keyword>
<dbReference type="PANTHER" id="PTHR45138">
    <property type="entry name" value="REGULATORY COMPONENTS OF SENSORY TRANSDUCTION SYSTEM"/>
    <property type="match status" value="1"/>
</dbReference>
<organism evidence="3 4">
    <name type="scientific">Tsukamurella pulmonis</name>
    <dbReference type="NCBI Taxonomy" id="47312"/>
    <lineage>
        <taxon>Bacteria</taxon>
        <taxon>Bacillati</taxon>
        <taxon>Actinomycetota</taxon>
        <taxon>Actinomycetes</taxon>
        <taxon>Mycobacteriales</taxon>
        <taxon>Tsukamurellaceae</taxon>
        <taxon>Tsukamurella</taxon>
    </lineage>
</organism>
<dbReference type="SMART" id="SM00267">
    <property type="entry name" value="GGDEF"/>
    <property type="match status" value="1"/>
</dbReference>
<accession>A0A1H1H6X7</accession>
<keyword evidence="1" id="KW-0472">Membrane</keyword>
<dbReference type="AlphaFoldDB" id="A0A1H1H6X7"/>
<name>A0A1H1H6X7_9ACTN</name>